<organism evidence="9 10">
    <name type="scientific">Ostreobium quekettii</name>
    <dbReference type="NCBI Taxonomy" id="121088"/>
    <lineage>
        <taxon>Eukaryota</taxon>
        <taxon>Viridiplantae</taxon>
        <taxon>Chlorophyta</taxon>
        <taxon>core chlorophytes</taxon>
        <taxon>Ulvophyceae</taxon>
        <taxon>TCBD clade</taxon>
        <taxon>Bryopsidales</taxon>
        <taxon>Ostreobineae</taxon>
        <taxon>Ostreobiaceae</taxon>
        <taxon>Ostreobium</taxon>
    </lineage>
</organism>
<dbReference type="PANTHER" id="PTHR10746">
    <property type="entry name" value="50S RIBOSOMAL PROTEIN L4"/>
    <property type="match status" value="1"/>
</dbReference>
<evidence type="ECO:0000256" key="2">
    <source>
        <dbReference type="ARBA" id="ARBA00022730"/>
    </source>
</evidence>
<evidence type="ECO:0000256" key="5">
    <source>
        <dbReference type="ARBA" id="ARBA00023274"/>
    </source>
</evidence>
<dbReference type="Gene3D" id="3.40.1370.10">
    <property type="match status" value="1"/>
</dbReference>
<protein>
    <recommendedName>
        <fullName evidence="6">Large ribosomal subunit protein uL4c</fullName>
    </recommendedName>
    <alternativeName>
        <fullName evidence="7">50S ribosomal protein L4, chloroplastic</fullName>
    </alternativeName>
</protein>
<dbReference type="Proteomes" id="UP000708148">
    <property type="component" value="Unassembled WGS sequence"/>
</dbReference>
<dbReference type="GO" id="GO:0006412">
    <property type="term" value="P:translation"/>
    <property type="evidence" value="ECO:0007669"/>
    <property type="project" value="InterPro"/>
</dbReference>
<dbReference type="GO" id="GO:0005840">
    <property type="term" value="C:ribosome"/>
    <property type="evidence" value="ECO:0007669"/>
    <property type="project" value="UniProtKB-KW"/>
</dbReference>
<dbReference type="InterPro" id="IPR023574">
    <property type="entry name" value="Ribosomal_uL4_dom_sf"/>
</dbReference>
<dbReference type="GO" id="GO:0019843">
    <property type="term" value="F:rRNA binding"/>
    <property type="evidence" value="ECO:0007669"/>
    <property type="project" value="UniProtKB-KW"/>
</dbReference>
<accession>A0A8S1JAJ8</accession>
<comment type="caution">
    <text evidence="9">The sequence shown here is derived from an EMBL/GenBank/DDBJ whole genome shotgun (WGS) entry which is preliminary data.</text>
</comment>
<evidence type="ECO:0000313" key="10">
    <source>
        <dbReference type="Proteomes" id="UP000708148"/>
    </source>
</evidence>
<dbReference type="AlphaFoldDB" id="A0A8S1JAJ8"/>
<dbReference type="GO" id="GO:0003735">
    <property type="term" value="F:structural constituent of ribosome"/>
    <property type="evidence" value="ECO:0007669"/>
    <property type="project" value="InterPro"/>
</dbReference>
<sequence>MRPSPFHARRAIGLKAFCGVPLRSPSASRPQKCADFDRRGQPAPVITMSYVAEPATLDLKSIDGVTKGMEKLSLKVADPDTANGLVHRYMVKVRRDMRRGTASTKTRGEVRGGGRKPYAQKKTGRARRGSSRSPLIVGGGVVFGPKPRDWSVKMNEKERRLALATALQSAADAGDIIVTEDLTEQFQECKTKALVSSLRQIGVPEDKYCLLLTLGKHDNVTKSGRNVPWLMMNTTRQINVYDVLKADKIVMEQSALKHVQSFYGVSES</sequence>
<keyword evidence="10" id="KW-1185">Reference proteome</keyword>
<dbReference type="InterPro" id="IPR013005">
    <property type="entry name" value="Ribosomal_uL4-like"/>
</dbReference>
<reference evidence="9" key="1">
    <citation type="submission" date="2020-12" db="EMBL/GenBank/DDBJ databases">
        <authorList>
            <person name="Iha C."/>
        </authorList>
    </citation>
    <scope>NUCLEOTIDE SEQUENCE</scope>
</reference>
<dbReference type="Pfam" id="PF00573">
    <property type="entry name" value="Ribosomal_L4"/>
    <property type="match status" value="1"/>
</dbReference>
<dbReference type="NCBIfam" id="TIGR03953">
    <property type="entry name" value="rplD_bact"/>
    <property type="match status" value="1"/>
</dbReference>
<dbReference type="InterPro" id="IPR002136">
    <property type="entry name" value="Ribosomal_uL4"/>
</dbReference>
<dbReference type="EMBL" id="CAJHUC010001817">
    <property type="protein sequence ID" value="CAD7702414.1"/>
    <property type="molecule type" value="Genomic_DNA"/>
</dbReference>
<keyword evidence="3" id="KW-0694">RNA-binding</keyword>
<proteinExistence type="inferred from homology"/>
<evidence type="ECO:0000313" key="9">
    <source>
        <dbReference type="EMBL" id="CAD7702414.1"/>
    </source>
</evidence>
<dbReference type="PANTHER" id="PTHR10746:SF17">
    <property type="entry name" value="LARGE RIBOSOMAL SUBUNIT PROTEIN UL4C"/>
    <property type="match status" value="1"/>
</dbReference>
<dbReference type="OrthoDB" id="275876at2759"/>
<evidence type="ECO:0000256" key="3">
    <source>
        <dbReference type="ARBA" id="ARBA00022884"/>
    </source>
</evidence>
<comment type="similarity">
    <text evidence="1">Belongs to the universal ribosomal protein uL4 family.</text>
</comment>
<dbReference type="HAMAP" id="MF_01328_B">
    <property type="entry name" value="Ribosomal_uL4_B"/>
    <property type="match status" value="1"/>
</dbReference>
<name>A0A8S1JAJ8_9CHLO</name>
<feature type="region of interest" description="Disordered" evidence="8">
    <location>
        <begin position="97"/>
        <end position="133"/>
    </location>
</feature>
<keyword evidence="2" id="KW-0699">rRNA-binding</keyword>
<evidence type="ECO:0000256" key="4">
    <source>
        <dbReference type="ARBA" id="ARBA00022980"/>
    </source>
</evidence>
<evidence type="ECO:0000256" key="1">
    <source>
        <dbReference type="ARBA" id="ARBA00010528"/>
    </source>
</evidence>
<keyword evidence="5" id="KW-0687">Ribonucleoprotein</keyword>
<gene>
    <name evidence="9" type="ORF">OSTQU699_LOCUS7771</name>
</gene>
<evidence type="ECO:0000256" key="8">
    <source>
        <dbReference type="SAM" id="MobiDB-lite"/>
    </source>
</evidence>
<dbReference type="GO" id="GO:1990904">
    <property type="term" value="C:ribonucleoprotein complex"/>
    <property type="evidence" value="ECO:0007669"/>
    <property type="project" value="UniProtKB-KW"/>
</dbReference>
<feature type="compositionally biased region" description="Basic residues" evidence="8">
    <location>
        <begin position="118"/>
        <end position="130"/>
    </location>
</feature>
<dbReference type="SUPFAM" id="SSF52166">
    <property type="entry name" value="Ribosomal protein L4"/>
    <property type="match status" value="1"/>
</dbReference>
<evidence type="ECO:0000256" key="6">
    <source>
        <dbReference type="ARBA" id="ARBA00035208"/>
    </source>
</evidence>
<evidence type="ECO:0000256" key="7">
    <source>
        <dbReference type="ARBA" id="ARBA00035387"/>
    </source>
</evidence>
<keyword evidence="4" id="KW-0689">Ribosomal protein</keyword>